<keyword evidence="4" id="KW-0732">Signal</keyword>
<sequence length="430" mass="47534">MVKLFCAIVGAAGTAFSVRVDESDSVDDLKDAIKAENTATITCDAKDLKLFLAKKEKGAGAWLTEADVNDGVNDTDGFTPLDVVGAPLNLVGLSGTDVQFTPTIEDVKAKSTPVHVLVVVPEGAVGSASEVSGMDQVIQEVHEIHAQTVLTKRKTYVHSKMGSTEYEELLDVFKIKVVPVRKKNARWREEVEGFTWDMNHTEDKQKNEYRKYVEDNIGEDLRAMKLCVFGVENTTDILRVAVEGSNIELRGRTDLLILSDIVMESADYVHDLPEVRMLIAVKKTVERRSVFQAMSELIALELMTTDQVFALLTDFNDDWRFFWVAGKENNITVVNRVTITNPGEAFGLIRQLLSPNATTDITTSVLQDPVKRQKLSRVLPSISEAGGSGGICESIERYYDIASCLGPDFDMARAVARQVTRSIPTLSYFS</sequence>
<feature type="signal peptide" evidence="4">
    <location>
        <begin position="1"/>
        <end position="17"/>
    </location>
</feature>
<protein>
    <recommendedName>
        <fullName evidence="5">Crinkler effector protein N-terminal domain-containing protein</fullName>
    </recommendedName>
</protein>
<comment type="subcellular location">
    <subcellularLocation>
        <location evidence="1">Host cell</location>
    </subcellularLocation>
    <subcellularLocation>
        <location evidence="2">Secreted</location>
    </subcellularLocation>
</comment>
<feature type="domain" description="Crinkler effector protein N-terminal" evidence="5">
    <location>
        <begin position="2"/>
        <end position="119"/>
    </location>
</feature>
<dbReference type="EMBL" id="KI669645">
    <property type="protein sequence ID" value="ETM99931.1"/>
    <property type="molecule type" value="Genomic_DNA"/>
</dbReference>
<evidence type="ECO:0000256" key="2">
    <source>
        <dbReference type="ARBA" id="ARBA00004613"/>
    </source>
</evidence>
<evidence type="ECO:0000256" key="3">
    <source>
        <dbReference type="ARBA" id="ARBA00022525"/>
    </source>
</evidence>
<evidence type="ECO:0000259" key="5">
    <source>
        <dbReference type="Pfam" id="PF20147"/>
    </source>
</evidence>
<reference evidence="7" key="1">
    <citation type="submission" date="2011-12" db="EMBL/GenBank/DDBJ databases">
        <authorList>
            <consortium name="The Broad Institute Genome Sequencing Platform"/>
            <person name="Russ C."/>
            <person name="Tyler B."/>
            <person name="Panabieres F."/>
            <person name="Shan W."/>
            <person name="Tripathy S."/>
            <person name="Grunwald N."/>
            <person name="Machado M."/>
            <person name="Young S.K."/>
            <person name="Zeng Q."/>
            <person name="Gargeya S."/>
            <person name="Fitzgerald M."/>
            <person name="Haas B."/>
            <person name="Abouelleil A."/>
            <person name="Alvarado L."/>
            <person name="Arachchi H.M."/>
            <person name="Berlin A."/>
            <person name="Chapman S.B."/>
            <person name="Gearin G."/>
            <person name="Goldberg J."/>
            <person name="Griggs A."/>
            <person name="Gujja S."/>
            <person name="Hansen M."/>
            <person name="Heiman D."/>
            <person name="Howarth C."/>
            <person name="Larimer J."/>
            <person name="Lui A."/>
            <person name="MacDonald P.J.P."/>
            <person name="McCowen C."/>
            <person name="Montmayeur A."/>
            <person name="Murphy C."/>
            <person name="Neiman D."/>
            <person name="Pearson M."/>
            <person name="Priest M."/>
            <person name="Roberts A."/>
            <person name="Saif S."/>
            <person name="Shea T."/>
            <person name="Sisk P."/>
            <person name="Stolte C."/>
            <person name="Sykes S."/>
            <person name="Wortman J."/>
            <person name="Nusbaum C."/>
            <person name="Birren B."/>
        </authorList>
    </citation>
    <scope>NUCLEOTIDE SEQUENCE [LARGE SCALE GENOMIC DNA]</scope>
    <source>
        <strain evidence="7">INRA-310</strain>
    </source>
</reference>
<dbReference type="AlphaFoldDB" id="W2PGD3"/>
<gene>
    <name evidence="6" type="ORF">PPTG_18520</name>
</gene>
<dbReference type="GO" id="GO:0005576">
    <property type="term" value="C:extracellular region"/>
    <property type="evidence" value="ECO:0007669"/>
    <property type="project" value="UniProtKB-SubCell"/>
</dbReference>
<name>W2PGD3_PHYN3</name>
<evidence type="ECO:0000256" key="4">
    <source>
        <dbReference type="SAM" id="SignalP"/>
    </source>
</evidence>
<dbReference type="OrthoDB" id="115988at2759"/>
<dbReference type="Pfam" id="PF20147">
    <property type="entry name" value="Crinkler"/>
    <property type="match status" value="1"/>
</dbReference>
<dbReference type="Proteomes" id="UP000018817">
    <property type="component" value="Unassembled WGS sequence"/>
</dbReference>
<feature type="chain" id="PRO_5004822733" description="Crinkler effector protein N-terminal domain-containing protein" evidence="4">
    <location>
        <begin position="18"/>
        <end position="430"/>
    </location>
</feature>
<dbReference type="VEuPathDB" id="FungiDB:PPTG_18520"/>
<evidence type="ECO:0000313" key="7">
    <source>
        <dbReference type="Proteomes" id="UP000018817"/>
    </source>
</evidence>
<dbReference type="GO" id="GO:0043657">
    <property type="term" value="C:host cell"/>
    <property type="evidence" value="ECO:0007669"/>
    <property type="project" value="UniProtKB-SubCell"/>
</dbReference>
<dbReference type="InterPro" id="IPR045379">
    <property type="entry name" value="Crinkler_N"/>
</dbReference>
<dbReference type="GeneID" id="20187387"/>
<keyword evidence="3" id="KW-0964">Secreted</keyword>
<proteinExistence type="predicted"/>
<accession>W2PGD3</accession>
<dbReference type="RefSeq" id="XP_008914737.1">
    <property type="nucleotide sequence ID" value="XM_008916489.1"/>
</dbReference>
<organism evidence="6 7">
    <name type="scientific">Phytophthora nicotianae (strain INRA-310)</name>
    <name type="common">Phytophthora parasitica</name>
    <dbReference type="NCBI Taxonomy" id="761204"/>
    <lineage>
        <taxon>Eukaryota</taxon>
        <taxon>Sar</taxon>
        <taxon>Stramenopiles</taxon>
        <taxon>Oomycota</taxon>
        <taxon>Peronosporomycetes</taxon>
        <taxon>Peronosporales</taxon>
        <taxon>Peronosporaceae</taxon>
        <taxon>Phytophthora</taxon>
    </lineage>
</organism>
<dbReference type="OMA" id="NTATITC"/>
<evidence type="ECO:0000313" key="6">
    <source>
        <dbReference type="EMBL" id="ETM99931.1"/>
    </source>
</evidence>
<evidence type="ECO:0000256" key="1">
    <source>
        <dbReference type="ARBA" id="ARBA00004340"/>
    </source>
</evidence>
<reference evidence="6 7" key="2">
    <citation type="submission" date="2013-11" db="EMBL/GenBank/DDBJ databases">
        <title>The Genome Sequence of Phytophthora parasitica INRA-310.</title>
        <authorList>
            <consortium name="The Broad Institute Genomics Platform"/>
            <person name="Russ C."/>
            <person name="Tyler B."/>
            <person name="Panabieres F."/>
            <person name="Shan W."/>
            <person name="Tripathy S."/>
            <person name="Grunwald N."/>
            <person name="Machado M."/>
            <person name="Johnson C.S."/>
            <person name="Arredondo F."/>
            <person name="Hong C."/>
            <person name="Coffey M."/>
            <person name="Young S.K."/>
            <person name="Zeng Q."/>
            <person name="Gargeya S."/>
            <person name="Fitzgerald M."/>
            <person name="Abouelleil A."/>
            <person name="Alvarado L."/>
            <person name="Chapman S.B."/>
            <person name="Gainer-Dewar J."/>
            <person name="Goldberg J."/>
            <person name="Griggs A."/>
            <person name="Gujja S."/>
            <person name="Hansen M."/>
            <person name="Howarth C."/>
            <person name="Imamovic A."/>
            <person name="Ireland A."/>
            <person name="Larimer J."/>
            <person name="McCowan C."/>
            <person name="Murphy C."/>
            <person name="Pearson M."/>
            <person name="Poon T.W."/>
            <person name="Priest M."/>
            <person name="Roberts A."/>
            <person name="Saif S."/>
            <person name="Shea T."/>
            <person name="Sykes S."/>
            <person name="Wortman J."/>
            <person name="Nusbaum C."/>
            <person name="Birren B."/>
        </authorList>
    </citation>
    <scope>NUCLEOTIDE SEQUENCE [LARGE SCALE GENOMIC DNA]</scope>
    <source>
        <strain evidence="6 7">INRA-310</strain>
    </source>
</reference>